<keyword evidence="1" id="KW-0812">Transmembrane</keyword>
<feature type="transmembrane region" description="Helical" evidence="1">
    <location>
        <begin position="168"/>
        <end position="194"/>
    </location>
</feature>
<keyword evidence="1" id="KW-1133">Transmembrane helix</keyword>
<reference evidence="2" key="1">
    <citation type="submission" date="2022-04" db="EMBL/GenBank/DDBJ databases">
        <title>Roseibium sp. CAU 1639 isolated from mud.</title>
        <authorList>
            <person name="Kim W."/>
        </authorList>
    </citation>
    <scope>NUCLEOTIDE SEQUENCE</scope>
    <source>
        <strain evidence="2">CAU 1639</strain>
    </source>
</reference>
<accession>A0ABT0GRZ1</accession>
<evidence type="ECO:0000256" key="1">
    <source>
        <dbReference type="SAM" id="Phobius"/>
    </source>
</evidence>
<gene>
    <name evidence="2" type="ORF">M0H32_07505</name>
</gene>
<evidence type="ECO:0008006" key="4">
    <source>
        <dbReference type="Google" id="ProtNLM"/>
    </source>
</evidence>
<sequence>MYLDISKDYHLKKYWQICSLIIGLALLVVIISLHSNAPSSTDTDSVSALEPLLFVVDPVQAAISTLGVLFIIALFVERANEVFVSSTRLLVRKQAELEIAAIEAEPLDDASKANLAQAKKTLLAYRTGTRLVTMTFSVIVSTLLALAGTRALSPLLEVQFDALAQVQWAALQFVDILLTVAIISGGSSGIHTLLSTITDQFPNKQNSIDAQTTPG</sequence>
<comment type="caution">
    <text evidence="2">The sequence shown here is derived from an EMBL/GenBank/DDBJ whole genome shotgun (WGS) entry which is preliminary data.</text>
</comment>
<dbReference type="RefSeq" id="WP_248152770.1">
    <property type="nucleotide sequence ID" value="NZ_JALNMJ010000004.1"/>
</dbReference>
<dbReference type="Proteomes" id="UP001431221">
    <property type="component" value="Unassembled WGS sequence"/>
</dbReference>
<protein>
    <recommendedName>
        <fullName evidence="4">MotA/TolQ/ExbB proton channel family protein</fullName>
    </recommendedName>
</protein>
<dbReference type="EMBL" id="JALNMJ010000004">
    <property type="protein sequence ID" value="MCK7612000.1"/>
    <property type="molecule type" value="Genomic_DNA"/>
</dbReference>
<keyword evidence="3" id="KW-1185">Reference proteome</keyword>
<evidence type="ECO:0000313" key="3">
    <source>
        <dbReference type="Proteomes" id="UP001431221"/>
    </source>
</evidence>
<proteinExistence type="predicted"/>
<evidence type="ECO:0000313" key="2">
    <source>
        <dbReference type="EMBL" id="MCK7612000.1"/>
    </source>
</evidence>
<feature type="transmembrane region" description="Helical" evidence="1">
    <location>
        <begin position="14"/>
        <end position="33"/>
    </location>
</feature>
<feature type="transmembrane region" description="Helical" evidence="1">
    <location>
        <begin position="53"/>
        <end position="76"/>
    </location>
</feature>
<feature type="transmembrane region" description="Helical" evidence="1">
    <location>
        <begin position="129"/>
        <end position="148"/>
    </location>
</feature>
<name>A0ABT0GRZ1_9HYPH</name>
<keyword evidence="1" id="KW-0472">Membrane</keyword>
<organism evidence="2 3">
    <name type="scientific">Roseibium sediminicola</name>
    <dbReference type="NCBI Taxonomy" id="2933272"/>
    <lineage>
        <taxon>Bacteria</taxon>
        <taxon>Pseudomonadati</taxon>
        <taxon>Pseudomonadota</taxon>
        <taxon>Alphaproteobacteria</taxon>
        <taxon>Hyphomicrobiales</taxon>
        <taxon>Stappiaceae</taxon>
        <taxon>Roseibium</taxon>
    </lineage>
</organism>